<name>A0A6A6I4N2_9PLEO</name>
<organism evidence="1 2">
    <name type="scientific">Trematosphaeria pertusa</name>
    <dbReference type="NCBI Taxonomy" id="390896"/>
    <lineage>
        <taxon>Eukaryota</taxon>
        <taxon>Fungi</taxon>
        <taxon>Dikarya</taxon>
        <taxon>Ascomycota</taxon>
        <taxon>Pezizomycotina</taxon>
        <taxon>Dothideomycetes</taxon>
        <taxon>Pleosporomycetidae</taxon>
        <taxon>Pleosporales</taxon>
        <taxon>Massarineae</taxon>
        <taxon>Trematosphaeriaceae</taxon>
        <taxon>Trematosphaeria</taxon>
    </lineage>
</organism>
<dbReference type="AlphaFoldDB" id="A0A6A6I4N2"/>
<sequence length="83" mass="9518">MNRLSEHFDRLSLRRLLLSTSLVTRPTKTPSKTAVCLFSISLFVHTRCDNYMYQDRIAYSAIETSRPPRAGSLHVPSRARLPL</sequence>
<dbReference type="GeneID" id="54589562"/>
<accession>A0A6A6I4N2</accession>
<protein>
    <submittedName>
        <fullName evidence="1">Uncharacterized protein</fullName>
    </submittedName>
</protein>
<dbReference type="EMBL" id="ML987200">
    <property type="protein sequence ID" value="KAF2245495.1"/>
    <property type="molecule type" value="Genomic_DNA"/>
</dbReference>
<evidence type="ECO:0000313" key="1">
    <source>
        <dbReference type="EMBL" id="KAF2245495.1"/>
    </source>
</evidence>
<keyword evidence="2" id="KW-1185">Reference proteome</keyword>
<proteinExistence type="predicted"/>
<dbReference type="RefSeq" id="XP_033680499.1">
    <property type="nucleotide sequence ID" value="XM_033836232.1"/>
</dbReference>
<reference evidence="1" key="1">
    <citation type="journal article" date="2020" name="Stud. Mycol.">
        <title>101 Dothideomycetes genomes: a test case for predicting lifestyles and emergence of pathogens.</title>
        <authorList>
            <person name="Haridas S."/>
            <person name="Albert R."/>
            <person name="Binder M."/>
            <person name="Bloem J."/>
            <person name="Labutti K."/>
            <person name="Salamov A."/>
            <person name="Andreopoulos B."/>
            <person name="Baker S."/>
            <person name="Barry K."/>
            <person name="Bills G."/>
            <person name="Bluhm B."/>
            <person name="Cannon C."/>
            <person name="Castanera R."/>
            <person name="Culley D."/>
            <person name="Daum C."/>
            <person name="Ezra D."/>
            <person name="Gonzalez J."/>
            <person name="Henrissat B."/>
            <person name="Kuo A."/>
            <person name="Liang C."/>
            <person name="Lipzen A."/>
            <person name="Lutzoni F."/>
            <person name="Magnuson J."/>
            <person name="Mondo S."/>
            <person name="Nolan M."/>
            <person name="Ohm R."/>
            <person name="Pangilinan J."/>
            <person name="Park H.-J."/>
            <person name="Ramirez L."/>
            <person name="Alfaro M."/>
            <person name="Sun H."/>
            <person name="Tritt A."/>
            <person name="Yoshinaga Y."/>
            <person name="Zwiers L.-H."/>
            <person name="Turgeon B."/>
            <person name="Goodwin S."/>
            <person name="Spatafora J."/>
            <person name="Crous P."/>
            <person name="Grigoriev I."/>
        </authorList>
    </citation>
    <scope>NUCLEOTIDE SEQUENCE</scope>
    <source>
        <strain evidence="1">CBS 122368</strain>
    </source>
</reference>
<evidence type="ECO:0000313" key="2">
    <source>
        <dbReference type="Proteomes" id="UP000800094"/>
    </source>
</evidence>
<dbReference type="Proteomes" id="UP000800094">
    <property type="component" value="Unassembled WGS sequence"/>
</dbReference>
<gene>
    <name evidence="1" type="ORF">BU26DRAFT_70056</name>
</gene>